<keyword evidence="5" id="KW-0175">Coiled coil</keyword>
<keyword evidence="6" id="KW-1133">Transmembrane helix</keyword>
<keyword evidence="6" id="KW-0812">Transmembrane</keyword>
<dbReference type="KEGG" id="lul:LPB138_08200"/>
<name>A0A1D8P7X4_9FLAO</name>
<feature type="transmembrane region" description="Helical" evidence="6">
    <location>
        <begin position="6"/>
        <end position="24"/>
    </location>
</feature>
<evidence type="ECO:0000256" key="6">
    <source>
        <dbReference type="SAM" id="Phobius"/>
    </source>
</evidence>
<evidence type="ECO:0000256" key="1">
    <source>
        <dbReference type="ARBA" id="ARBA00022617"/>
    </source>
</evidence>
<dbReference type="GO" id="GO:0046872">
    <property type="term" value="F:metal ion binding"/>
    <property type="evidence" value="ECO:0007669"/>
    <property type="project" value="UniProtKB-KW"/>
</dbReference>
<dbReference type="Proteomes" id="UP000176050">
    <property type="component" value="Chromosome"/>
</dbReference>
<keyword evidence="2 4" id="KW-0479">Metal-binding</keyword>
<dbReference type="Pfam" id="PF14715">
    <property type="entry name" value="FixP_N"/>
    <property type="match status" value="1"/>
</dbReference>
<dbReference type="InterPro" id="IPR009056">
    <property type="entry name" value="Cyt_c-like_dom"/>
</dbReference>
<dbReference type="Gene3D" id="6.10.280.130">
    <property type="match status" value="1"/>
</dbReference>
<evidence type="ECO:0000313" key="8">
    <source>
        <dbReference type="EMBL" id="AOW20656.1"/>
    </source>
</evidence>
<dbReference type="GO" id="GO:0009055">
    <property type="term" value="F:electron transfer activity"/>
    <property type="evidence" value="ECO:0007669"/>
    <property type="project" value="InterPro"/>
</dbReference>
<accession>A0A1D8P7X4</accession>
<feature type="transmembrane region" description="Helical" evidence="6">
    <location>
        <begin position="31"/>
        <end position="51"/>
    </location>
</feature>
<feature type="coiled-coil region" evidence="5">
    <location>
        <begin position="149"/>
        <end position="176"/>
    </location>
</feature>
<dbReference type="AlphaFoldDB" id="A0A1D8P7X4"/>
<feature type="domain" description="Cytochrome c" evidence="7">
    <location>
        <begin position="186"/>
        <end position="266"/>
    </location>
</feature>
<keyword evidence="9" id="KW-1185">Reference proteome</keyword>
<organism evidence="8 9">
    <name type="scientific">Urechidicola croceus</name>
    <dbReference type="NCBI Taxonomy" id="1850246"/>
    <lineage>
        <taxon>Bacteria</taxon>
        <taxon>Pseudomonadati</taxon>
        <taxon>Bacteroidota</taxon>
        <taxon>Flavobacteriia</taxon>
        <taxon>Flavobacteriales</taxon>
        <taxon>Flavobacteriaceae</taxon>
        <taxon>Urechidicola</taxon>
    </lineage>
</organism>
<dbReference type="OrthoDB" id="9811281at2"/>
<evidence type="ECO:0000256" key="3">
    <source>
        <dbReference type="ARBA" id="ARBA00023004"/>
    </source>
</evidence>
<dbReference type="PROSITE" id="PS51007">
    <property type="entry name" value="CYTC"/>
    <property type="match status" value="1"/>
</dbReference>
<reference evidence="8 9" key="1">
    <citation type="submission" date="2016-10" db="EMBL/GenBank/DDBJ databases">
        <title>Lutibacter sp. LPB0138, isolated from marine gastropod.</title>
        <authorList>
            <person name="Kim E."/>
            <person name="Yi H."/>
        </authorList>
    </citation>
    <scope>NUCLEOTIDE SEQUENCE [LARGE SCALE GENOMIC DNA]</scope>
    <source>
        <strain evidence="8 9">LPB0138</strain>
    </source>
</reference>
<keyword evidence="1 4" id="KW-0349">Heme</keyword>
<protein>
    <submittedName>
        <fullName evidence="8">Cytochrome C oxidase subunit III</fullName>
    </submittedName>
</protein>
<dbReference type="PANTHER" id="PTHR33751:SF1">
    <property type="entry name" value="CBB3-TYPE CYTOCHROME C OXIDASE SUBUNIT FIXP"/>
    <property type="match status" value="1"/>
</dbReference>
<evidence type="ECO:0000259" key="7">
    <source>
        <dbReference type="PROSITE" id="PS51007"/>
    </source>
</evidence>
<gene>
    <name evidence="8" type="ORF">LPB138_08200</name>
</gene>
<dbReference type="STRING" id="1850246.LPB138_08200"/>
<dbReference type="InterPro" id="IPR038414">
    <property type="entry name" value="CcoP_N_sf"/>
</dbReference>
<dbReference type="InterPro" id="IPR036909">
    <property type="entry name" value="Cyt_c-like_dom_sf"/>
</dbReference>
<dbReference type="InterPro" id="IPR050597">
    <property type="entry name" value="Cytochrome_c_Oxidase_Subunit"/>
</dbReference>
<dbReference type="Pfam" id="PF13442">
    <property type="entry name" value="Cytochrome_CBB3"/>
    <property type="match status" value="1"/>
</dbReference>
<proteinExistence type="predicted"/>
<dbReference type="RefSeq" id="WP_070236811.1">
    <property type="nucleotide sequence ID" value="NZ_CP017478.1"/>
</dbReference>
<dbReference type="Gene3D" id="1.10.760.10">
    <property type="entry name" value="Cytochrome c-like domain"/>
    <property type="match status" value="1"/>
</dbReference>
<keyword evidence="3 4" id="KW-0408">Iron</keyword>
<dbReference type="InterPro" id="IPR032858">
    <property type="entry name" value="CcoP_N"/>
</dbReference>
<sequence>MKTKSFLKVILLSIIIFGILWYLFEDKSAVYFVQHPEVVLGLTVLFIAILLNGKIGSNLEEIRYEKLTEEEKIKFNTSKYGWYHSLMKKLTKAKPITQEKDILLDHDYDGIRELDNVLPPWWVYGFYLTIIFAVGYLSYYHILGGDNQTTEFEKEMAQARIEVEEYKKHAKDLVDINTVTLLTEESDLSKGKNIFESNCAVCHLADAGGSIGPNLTDQHWILGGGIKNVFNTVSEGGREGKGMIPWKATLKPSEIQQVASYILSLQGSTPAKPKAPEGEIWVEKE</sequence>
<feature type="transmembrane region" description="Helical" evidence="6">
    <location>
        <begin position="121"/>
        <end position="139"/>
    </location>
</feature>
<dbReference type="SUPFAM" id="SSF46626">
    <property type="entry name" value="Cytochrome c"/>
    <property type="match status" value="1"/>
</dbReference>
<evidence type="ECO:0000313" key="9">
    <source>
        <dbReference type="Proteomes" id="UP000176050"/>
    </source>
</evidence>
<keyword evidence="6" id="KW-0472">Membrane</keyword>
<evidence type="ECO:0000256" key="2">
    <source>
        <dbReference type="ARBA" id="ARBA00022723"/>
    </source>
</evidence>
<dbReference type="GO" id="GO:0020037">
    <property type="term" value="F:heme binding"/>
    <property type="evidence" value="ECO:0007669"/>
    <property type="project" value="InterPro"/>
</dbReference>
<evidence type="ECO:0000256" key="4">
    <source>
        <dbReference type="PROSITE-ProRule" id="PRU00433"/>
    </source>
</evidence>
<dbReference type="PANTHER" id="PTHR33751">
    <property type="entry name" value="CBB3-TYPE CYTOCHROME C OXIDASE SUBUNIT FIXP"/>
    <property type="match status" value="1"/>
</dbReference>
<evidence type="ECO:0000256" key="5">
    <source>
        <dbReference type="SAM" id="Coils"/>
    </source>
</evidence>
<dbReference type="EMBL" id="CP017478">
    <property type="protein sequence ID" value="AOW20656.1"/>
    <property type="molecule type" value="Genomic_DNA"/>
</dbReference>